<keyword evidence="3" id="KW-1185">Reference proteome</keyword>
<gene>
    <name evidence="2" type="ORF">DIT68_08490</name>
</gene>
<reference evidence="2 3" key="2">
    <citation type="submission" date="2018-05" db="EMBL/GenBank/DDBJ databases">
        <authorList>
            <person name="Lanie J.A."/>
            <person name="Ng W.-L."/>
            <person name="Kazmierczak K.M."/>
            <person name="Andrzejewski T.M."/>
            <person name="Davidsen T.M."/>
            <person name="Wayne K.J."/>
            <person name="Tettelin H."/>
            <person name="Glass J.I."/>
            <person name="Rusch D."/>
            <person name="Podicherti R."/>
            <person name="Tsui H.-C.T."/>
            <person name="Winkler M.E."/>
        </authorList>
    </citation>
    <scope>NUCLEOTIDE SEQUENCE [LARGE SCALE GENOMIC DNA]</scope>
    <source>
        <strain evidence="2 3">C305</strain>
    </source>
</reference>
<comment type="caution">
    <text evidence="2">The sequence shown here is derived from an EMBL/GenBank/DDBJ whole genome shotgun (WGS) entry which is preliminary data.</text>
</comment>
<reference evidence="2 3" key="1">
    <citation type="submission" date="2018-05" db="EMBL/GenBank/DDBJ databases">
        <title>Brumimicrobium oceani sp. nov., isolated from coastal sediment.</title>
        <authorList>
            <person name="Kou Y."/>
        </authorList>
    </citation>
    <scope>NUCLEOTIDE SEQUENCE [LARGE SCALE GENOMIC DNA]</scope>
    <source>
        <strain evidence="2 3">C305</strain>
    </source>
</reference>
<sequence>MKATNLILALTLILTSVAWSQEILIPTSSAVKDKAIFAHGTKNIAGNGFFPVSYSEANLKLPTKDTTQNWVMRKLFKEHLVQKSNQDFFFAVDPLLNMSIGQEQLQNTSDYLFQNTRGVQAFGHLKNKLSFYTAFYENQARFLKYQTDYFKDRGEFYPNNPPGLNVQNAVIPGGGRTKPFKVNGFDYASSVSYVRFTPIDKLAIQFGNAPRFYGWGYRSMLLSDNSYNYTNLTIDWEIIKGLTYTFMRGKQLNLTRKVFTDMVEAPYERKGIGVHYLSYSPVPSLVIGLFESTIYLRDNATSSQRVNPYFYQPVIGVNTMVNGTESVNMKNLFGLNFAWQFHPQHMLYGQVVSDDVSNKEYGIQLGYRTGNTFNVKNLNFQLEANVATSNLYAANNERMNYTHFNLPLAHTLGNGFTELLVRANYLFKGVFIDTKIVYYEADQPIDDKSRLFESKQNFSIDNETQVLNANIELGYEFNPATQLRAFINMNYRTSVINFGSDVDYGAVSIGIRTALTNQYFDF</sequence>
<feature type="signal peptide" evidence="1">
    <location>
        <begin position="1"/>
        <end position="20"/>
    </location>
</feature>
<feature type="chain" id="PRO_5015496215" description="Gliding motility protein RemB" evidence="1">
    <location>
        <begin position="21"/>
        <end position="522"/>
    </location>
</feature>
<accession>A0A2U2XD15</accession>
<evidence type="ECO:0000256" key="1">
    <source>
        <dbReference type="SAM" id="SignalP"/>
    </source>
</evidence>
<evidence type="ECO:0008006" key="4">
    <source>
        <dbReference type="Google" id="ProtNLM"/>
    </source>
</evidence>
<dbReference type="Proteomes" id="UP000245370">
    <property type="component" value="Unassembled WGS sequence"/>
</dbReference>
<organism evidence="2 3">
    <name type="scientific">Brumimicrobium oceani</name>
    <dbReference type="NCBI Taxonomy" id="2100725"/>
    <lineage>
        <taxon>Bacteria</taxon>
        <taxon>Pseudomonadati</taxon>
        <taxon>Bacteroidota</taxon>
        <taxon>Flavobacteriia</taxon>
        <taxon>Flavobacteriales</taxon>
        <taxon>Crocinitomicaceae</taxon>
        <taxon>Brumimicrobium</taxon>
    </lineage>
</organism>
<evidence type="ECO:0000313" key="2">
    <source>
        <dbReference type="EMBL" id="PWH85663.1"/>
    </source>
</evidence>
<proteinExistence type="predicted"/>
<dbReference type="OrthoDB" id="9808260at2"/>
<dbReference type="AlphaFoldDB" id="A0A2U2XD15"/>
<dbReference type="EMBL" id="QFRJ01000005">
    <property type="protein sequence ID" value="PWH85663.1"/>
    <property type="molecule type" value="Genomic_DNA"/>
</dbReference>
<evidence type="ECO:0000313" key="3">
    <source>
        <dbReference type="Proteomes" id="UP000245370"/>
    </source>
</evidence>
<name>A0A2U2XD15_9FLAO</name>
<protein>
    <recommendedName>
        <fullName evidence="4">Gliding motility protein RemB</fullName>
    </recommendedName>
</protein>
<keyword evidence="1" id="KW-0732">Signal</keyword>
<dbReference type="RefSeq" id="WP_109359368.1">
    <property type="nucleotide sequence ID" value="NZ_QFRJ01000005.1"/>
</dbReference>